<reference evidence="4 5" key="1">
    <citation type="submission" date="2013-09" db="EMBL/GenBank/DDBJ databases">
        <title>Corchorus capsularis genome sequencing.</title>
        <authorList>
            <person name="Alam M."/>
            <person name="Haque M.S."/>
            <person name="Islam M.S."/>
            <person name="Emdad E.M."/>
            <person name="Islam M.M."/>
            <person name="Ahmed B."/>
            <person name="Halim A."/>
            <person name="Hossen Q.M.M."/>
            <person name="Hossain M.Z."/>
            <person name="Ahmed R."/>
            <person name="Khan M.M."/>
            <person name="Islam R."/>
            <person name="Rashid M.M."/>
            <person name="Khan S.A."/>
            <person name="Rahman M.S."/>
            <person name="Alam M."/>
        </authorList>
    </citation>
    <scope>NUCLEOTIDE SEQUENCE [LARGE SCALE GENOMIC DNA]</scope>
    <source>
        <strain evidence="5">cv. CVL-1</strain>
        <tissue evidence="4">Whole seedling</tissue>
    </source>
</reference>
<dbReference type="OMA" id="MIPTRIT"/>
<dbReference type="PROSITE" id="PS51375">
    <property type="entry name" value="PPR"/>
    <property type="match status" value="3"/>
</dbReference>
<dbReference type="OrthoDB" id="185373at2759"/>
<comment type="caution">
    <text evidence="4">The sequence shown here is derived from an EMBL/GenBank/DDBJ whole genome shotgun (WGS) entry which is preliminary data.</text>
</comment>
<evidence type="ECO:0000313" key="4">
    <source>
        <dbReference type="EMBL" id="OMO98498.1"/>
    </source>
</evidence>
<evidence type="ECO:0000256" key="3">
    <source>
        <dbReference type="PROSITE-ProRule" id="PRU00708"/>
    </source>
</evidence>
<feature type="repeat" description="PPR" evidence="3">
    <location>
        <begin position="51"/>
        <end position="85"/>
    </location>
</feature>
<keyword evidence="5" id="KW-1185">Reference proteome</keyword>
<dbReference type="Gene3D" id="1.25.40.10">
    <property type="entry name" value="Tetratricopeptide repeat domain"/>
    <property type="match status" value="2"/>
</dbReference>
<dbReference type="GO" id="GO:0003729">
    <property type="term" value="F:mRNA binding"/>
    <property type="evidence" value="ECO:0007669"/>
    <property type="project" value="TreeGrafter"/>
</dbReference>
<evidence type="ECO:0008006" key="6">
    <source>
        <dbReference type="Google" id="ProtNLM"/>
    </source>
</evidence>
<keyword evidence="2" id="KW-0677">Repeat</keyword>
<dbReference type="EMBL" id="AWWV01007081">
    <property type="protein sequence ID" value="OMO98498.1"/>
    <property type="molecule type" value="Genomic_DNA"/>
</dbReference>
<dbReference type="PANTHER" id="PTHR47938:SF35">
    <property type="entry name" value="PENTATRICOPEPTIDE REPEAT-CONTAINING PROTEIN 4, MITOCHONDRIAL-RELATED"/>
    <property type="match status" value="1"/>
</dbReference>
<dbReference type="SUPFAM" id="SSF81901">
    <property type="entry name" value="HCP-like"/>
    <property type="match status" value="1"/>
</dbReference>
<feature type="repeat" description="PPR" evidence="3">
    <location>
        <begin position="86"/>
        <end position="120"/>
    </location>
</feature>
<dbReference type="InterPro" id="IPR011990">
    <property type="entry name" value="TPR-like_helical_dom_sf"/>
</dbReference>
<evidence type="ECO:0000256" key="1">
    <source>
        <dbReference type="ARBA" id="ARBA00007626"/>
    </source>
</evidence>
<feature type="repeat" description="PPR" evidence="3">
    <location>
        <begin position="121"/>
        <end position="155"/>
    </location>
</feature>
<protein>
    <recommendedName>
        <fullName evidence="6">Pentatricopeptide repeat-containing protein</fullName>
    </recommendedName>
</protein>
<evidence type="ECO:0000256" key="2">
    <source>
        <dbReference type="ARBA" id="ARBA00022737"/>
    </source>
</evidence>
<dbReference type="Pfam" id="PF12854">
    <property type="entry name" value="PPR_1"/>
    <property type="match status" value="1"/>
</dbReference>
<sequence length="169" mass="18899">MAIGFYHKMVKNGLVPSTVTYNVLIDELCAGKRFAIAFEIFDWTVRHDMANTRTYNAIINGFCSVGDTEKAMVLFHKMVSVGPSPTLITYNTLIGGYLKKGNLNNALRLFEMMKESKHVPDEWTYSELISGFCKWGKMDSASSLFREMLECGLSPNQVESCILASASDD</sequence>
<comment type="similarity">
    <text evidence="1">Belongs to the PPR family. P subfamily.</text>
</comment>
<dbReference type="AlphaFoldDB" id="A0A1R3JUK2"/>
<dbReference type="Gramene" id="OMO98498">
    <property type="protein sequence ID" value="OMO98498"/>
    <property type="gene ID" value="CCACVL1_04213"/>
</dbReference>
<accession>A0A1R3JUK2</accession>
<proteinExistence type="inferred from homology"/>
<dbReference type="Pfam" id="PF13041">
    <property type="entry name" value="PPR_2"/>
    <property type="match status" value="2"/>
</dbReference>
<dbReference type="Proteomes" id="UP000188268">
    <property type="component" value="Unassembled WGS sequence"/>
</dbReference>
<dbReference type="InterPro" id="IPR002885">
    <property type="entry name" value="PPR_rpt"/>
</dbReference>
<evidence type="ECO:0000313" key="5">
    <source>
        <dbReference type="Proteomes" id="UP000188268"/>
    </source>
</evidence>
<dbReference type="NCBIfam" id="TIGR00756">
    <property type="entry name" value="PPR"/>
    <property type="match status" value="3"/>
</dbReference>
<gene>
    <name evidence="4" type="ORF">CCACVL1_04213</name>
</gene>
<organism evidence="4 5">
    <name type="scientific">Corchorus capsularis</name>
    <name type="common">Jute</name>
    <dbReference type="NCBI Taxonomy" id="210143"/>
    <lineage>
        <taxon>Eukaryota</taxon>
        <taxon>Viridiplantae</taxon>
        <taxon>Streptophyta</taxon>
        <taxon>Embryophyta</taxon>
        <taxon>Tracheophyta</taxon>
        <taxon>Spermatophyta</taxon>
        <taxon>Magnoliopsida</taxon>
        <taxon>eudicotyledons</taxon>
        <taxon>Gunneridae</taxon>
        <taxon>Pentapetalae</taxon>
        <taxon>rosids</taxon>
        <taxon>malvids</taxon>
        <taxon>Malvales</taxon>
        <taxon>Malvaceae</taxon>
        <taxon>Grewioideae</taxon>
        <taxon>Apeibeae</taxon>
        <taxon>Corchorus</taxon>
    </lineage>
</organism>
<dbReference type="PANTHER" id="PTHR47938">
    <property type="entry name" value="RESPIRATORY COMPLEX I CHAPERONE (CIA84), PUTATIVE (AFU_ORTHOLOGUE AFUA_2G06020)-RELATED"/>
    <property type="match status" value="1"/>
</dbReference>
<name>A0A1R3JUK2_COCAP</name>